<evidence type="ECO:0000256" key="3">
    <source>
        <dbReference type="ARBA" id="ARBA00023295"/>
    </source>
</evidence>
<feature type="active site" description="Proton donor" evidence="4">
    <location>
        <position position="194"/>
    </location>
</feature>
<keyword evidence="3 6" id="KW-0326">Glycosidase</keyword>
<dbReference type="GO" id="GO:0005975">
    <property type="term" value="P:carbohydrate metabolic process"/>
    <property type="evidence" value="ECO:0007669"/>
    <property type="project" value="InterPro"/>
</dbReference>
<dbReference type="Pfam" id="PF17851">
    <property type="entry name" value="GH43_C2"/>
    <property type="match status" value="1"/>
</dbReference>
<keyword evidence="9" id="KW-1185">Reference proteome</keyword>
<feature type="site" description="Important for catalytic activity, responsible for pKa modulation of the active site Glu and correct orientation of both the proton donor and substrate" evidence="5">
    <location>
        <position position="137"/>
    </location>
</feature>
<comment type="similarity">
    <text evidence="1 6">Belongs to the glycosyl hydrolase 43 family.</text>
</comment>
<dbReference type="Pfam" id="PF04616">
    <property type="entry name" value="Glyco_hydro_43"/>
    <property type="match status" value="1"/>
</dbReference>
<evidence type="ECO:0000259" key="7">
    <source>
        <dbReference type="Pfam" id="PF17851"/>
    </source>
</evidence>
<evidence type="ECO:0000256" key="4">
    <source>
        <dbReference type="PIRSR" id="PIRSR606710-1"/>
    </source>
</evidence>
<dbReference type="Proteomes" id="UP000076722">
    <property type="component" value="Unassembled WGS sequence"/>
</dbReference>
<dbReference type="STRING" id="1314777.A0A164VHX3"/>
<reference evidence="8 9" key="1">
    <citation type="journal article" date="2016" name="Mol. Biol. Evol.">
        <title>Comparative Genomics of Early-Diverging Mushroom-Forming Fungi Provides Insights into the Origins of Lignocellulose Decay Capabilities.</title>
        <authorList>
            <person name="Nagy L.G."/>
            <person name="Riley R."/>
            <person name="Tritt A."/>
            <person name="Adam C."/>
            <person name="Daum C."/>
            <person name="Floudas D."/>
            <person name="Sun H."/>
            <person name="Yadav J.S."/>
            <person name="Pangilinan J."/>
            <person name="Larsson K.H."/>
            <person name="Matsuura K."/>
            <person name="Barry K."/>
            <person name="Labutti K."/>
            <person name="Kuo R."/>
            <person name="Ohm R.A."/>
            <person name="Bhattacharya S.S."/>
            <person name="Shirouzu T."/>
            <person name="Yoshinaga Y."/>
            <person name="Martin F.M."/>
            <person name="Grigoriev I.V."/>
            <person name="Hibbett D.S."/>
        </authorList>
    </citation>
    <scope>NUCLEOTIDE SEQUENCE [LARGE SCALE GENOMIC DNA]</scope>
    <source>
        <strain evidence="8 9">HHB9708</strain>
    </source>
</reference>
<dbReference type="AlphaFoldDB" id="A0A164VHX3"/>
<evidence type="ECO:0000256" key="2">
    <source>
        <dbReference type="ARBA" id="ARBA00022801"/>
    </source>
</evidence>
<dbReference type="EMBL" id="KV419405">
    <property type="protein sequence ID" value="KZS94175.1"/>
    <property type="molecule type" value="Genomic_DNA"/>
</dbReference>
<keyword evidence="2 6" id="KW-0378">Hydrolase</keyword>
<dbReference type="InterPro" id="IPR013320">
    <property type="entry name" value="ConA-like_dom_sf"/>
</dbReference>
<dbReference type="SUPFAM" id="SSF49899">
    <property type="entry name" value="Concanavalin A-like lectins/glucanases"/>
    <property type="match status" value="1"/>
</dbReference>
<evidence type="ECO:0000256" key="5">
    <source>
        <dbReference type="PIRSR" id="PIRSR606710-2"/>
    </source>
</evidence>
<proteinExistence type="inferred from homology"/>
<sequence length="532" mass="58584">MPSFTNPIIPGFNPDPSVVFHDGIFYLVTSSFLAFPAIPLYASTDLVNWKQIGNVVTRDSQLDLSKAAINLTGESSGVWAPTIRWHDGLFYVNVTCVDTNIPDWEDVSRFESYIWTCADPFTEEWSDPVRFDFPGFDTSLFWDTDGKAYVQGSQSYKTFALRQISQFEIDLKTGKSLSGPPKFLWEGTGGIFPEAPHIFLKDGYYYLLIAEGGTYLDHSARMARAKNIWGPYEAYEKNPVLTPPPRDEYVQTIGHADFVQDGTGNWWAVALGTRIGKGQESPMGRETYLIPGAWPTGEWPSFQQPVKITTETANLLPPKPLTKVSAFQHDGSLNEFTSSSNPSKFAPHWVFLRNAAYKNYILSTSSPSSITLVSTPLNLNAAANSPTFVGRRQTAVEFTASVVVKTPPPKTEAGFTVFLDGIRHAEIFIVDGSVNFRTVEMGVQGVTKDVASLTQNEPVEKLGKAVSIASGAESVKFSVKGTESEFVFSYDGQEFGKINAREVSVGFCGTIIGVYAVGESTKADFADFTYTE</sequence>
<dbReference type="InterPro" id="IPR041542">
    <property type="entry name" value="GH43_C2"/>
</dbReference>
<evidence type="ECO:0000256" key="1">
    <source>
        <dbReference type="ARBA" id="ARBA00009865"/>
    </source>
</evidence>
<dbReference type="OrthoDB" id="2139957at2759"/>
<dbReference type="InterPro" id="IPR006710">
    <property type="entry name" value="Glyco_hydro_43"/>
</dbReference>
<feature type="domain" description="Beta-xylosidase C-terminal Concanavalin A-like" evidence="7">
    <location>
        <begin position="343"/>
        <end position="530"/>
    </location>
</feature>
<dbReference type="PANTHER" id="PTHR42812">
    <property type="entry name" value="BETA-XYLOSIDASE"/>
    <property type="match status" value="1"/>
</dbReference>
<evidence type="ECO:0000313" key="9">
    <source>
        <dbReference type="Proteomes" id="UP000076722"/>
    </source>
</evidence>
<evidence type="ECO:0000256" key="6">
    <source>
        <dbReference type="RuleBase" id="RU361187"/>
    </source>
</evidence>
<organism evidence="8 9">
    <name type="scientific">Sistotremastrum niveocremeum HHB9708</name>
    <dbReference type="NCBI Taxonomy" id="1314777"/>
    <lineage>
        <taxon>Eukaryota</taxon>
        <taxon>Fungi</taxon>
        <taxon>Dikarya</taxon>
        <taxon>Basidiomycota</taxon>
        <taxon>Agaricomycotina</taxon>
        <taxon>Agaricomycetes</taxon>
        <taxon>Sistotremastrales</taxon>
        <taxon>Sistotremastraceae</taxon>
        <taxon>Sertulicium</taxon>
        <taxon>Sertulicium niveocremeum</taxon>
    </lineage>
</organism>
<dbReference type="CDD" id="cd18833">
    <property type="entry name" value="GH43_PcXyl-like"/>
    <property type="match status" value="1"/>
</dbReference>
<protein>
    <recommendedName>
        <fullName evidence="7">Beta-xylosidase C-terminal Concanavalin A-like domain-containing protein</fullName>
    </recommendedName>
</protein>
<evidence type="ECO:0000313" key="8">
    <source>
        <dbReference type="EMBL" id="KZS94175.1"/>
    </source>
</evidence>
<dbReference type="Gene3D" id="2.60.120.200">
    <property type="match status" value="1"/>
</dbReference>
<dbReference type="GO" id="GO:0004553">
    <property type="term" value="F:hydrolase activity, hydrolyzing O-glycosyl compounds"/>
    <property type="evidence" value="ECO:0007669"/>
    <property type="project" value="InterPro"/>
</dbReference>
<accession>A0A164VHX3</accession>
<dbReference type="Gene3D" id="2.115.10.20">
    <property type="entry name" value="Glycosyl hydrolase domain, family 43"/>
    <property type="match status" value="1"/>
</dbReference>
<dbReference type="SUPFAM" id="SSF75005">
    <property type="entry name" value="Arabinanase/levansucrase/invertase"/>
    <property type="match status" value="1"/>
</dbReference>
<dbReference type="InterPro" id="IPR023296">
    <property type="entry name" value="Glyco_hydro_beta-prop_sf"/>
</dbReference>
<name>A0A164VHX3_9AGAM</name>
<dbReference type="PANTHER" id="PTHR42812:SF17">
    <property type="entry name" value="BETA-XYLOSIDASE C-TERMINAL CONCANAVALIN A-LIKE DOMAIN-CONTAINING PROTEIN-RELATED"/>
    <property type="match status" value="1"/>
</dbReference>
<dbReference type="InterPro" id="IPR051795">
    <property type="entry name" value="Glycosyl_Hydrlase_43"/>
</dbReference>
<feature type="active site" description="Proton acceptor" evidence="4">
    <location>
        <position position="15"/>
    </location>
</feature>
<gene>
    <name evidence="8" type="ORF">SISNIDRAFT_485097</name>
</gene>